<dbReference type="InterPro" id="IPR004088">
    <property type="entry name" value="KH_dom_type_1"/>
</dbReference>
<sequence length="1736" mass="188760">MFGDLHWKVKVYKDLKFTKFNGKIVKLDQNITNYTSSSDNSDDDDDEEEDEDYEETECSVKHGMKALYVKQYRNLQPCSLVSAGHPNQKWKHEHKSGGMLALKKQRLKHQKKPFSSSHQELRFNDGHHLKHFITSSLSSANIPKTKADKKHSRSNTIATSIISASSSLSSSSVPLCGHNHLDHDEETCGMCGCLKAMKTMEEVDRSSQLECQTCPPISTAGRQHPGDDKCCRLHHHQTVCSLHRSIKTMNNNSLQQFSQHSLQQHHQLTSDSSNGCNLANCVDQCGSNSDCEPIKSQLEAQTVGNLETALTLSCSRGHVELVCLLLSKGSNIEHRDKKGFTPLLHAANFGHSKIVEILVGNGADVEAETERTKDTALSLACASSEKVVKYLVSQVSQLPSDAECGKLLKSFSEIDKPELKNSCMKCLEIIKKAKEAQAMKAYENATILLNELQQEKKLEAKKRAAREKKREKRKQKKKDRFASGSTTPNSSNLNNNGNTARDSSVDVKTANSSASPGVSDEDKPEPSSRLTASDEDVAGKENNPKCLIASKSSATTNSSVDTNTIDNKKRKSNRIDRGHQSSDVKESTPVPNHKDQVKVRIASNTATSGLPLQESKVQLNQCPEKSRKDSIPLLKTKLSGIGDLDDFALLPSTLHTNIVAAPVLLASLGTQKMKNDSKSAKLPLDNLKETSYTHKSGVLATTKVTPAGISTTTLVATAQKPLLSTIPSQPAPVHVTYKPALALNNVSTNAKSFVKKKITPGSSIVPSSNSVLLKKDDSFLLNKDPQRKTRKVDVPARAVSRVIGRAGCNINAIREFSGAKIDLDKLKTCDDAVVTIRGTNESVNKAGELILALVRESDKDIDQLITAFKQQQLSGGVSLLGSSSSSNSVEVSTTNVWKTGNSLLMKNSITIPSCVSIASTVRESVSLIPPNNVWESRKMQSSLNNEASKTTNNAWLKSTNNKETNSNYGGSRPTVISTLNMSGSNVWDNSMADGIGKAPGSGLSVPEDKPEPITTFPIGAWKSVSKSSDIRSTNSFAHLNDSVPNVQSPSNHPSNAKEDFSWVKAQDAPTTTFSETIIRTTAAVSMTQSTLMPAVSVANTSSSSTSDSTSLSSTSSSVQQFLSYQANPQSPLLHSYSGKLPSSIAPISAVQEPAAEYSPFGDYGSSFLNNSVVTTSSSSIVSSNLIASHSDVTIDKSKAPGYRPPSFQNRSQSPTREQLPVFQNNVNVPGFVSACNSLNSDKYSDSNRYVPNDNESVPSSSAYHYLLPSEQQHSIKTTNVESATISVAAAIDNNSSYQSIITPMVNSTLNPNAPKFNSKPTSISPQMFYKSNLPSMYSSGMKYNLQPHLDPSNVPKMHQQQQQNIPINSSNDLQMFPNVNPGYSNIDGSNLSYQGSHQTSMPVEYSQRRFSFSEGIAASNSNKSVVKSNEVNTTSSIYQSPSIHQHSFTPYTTTTLSYQQQRQQSYSVDHYMRRFPGQLQPIGTERNSKKQLVFSAISTSASTLSSSSASPLSLASVSISSPLSSLVTAVQPSVTTIIPLVPKSNLMVAGPVGPTVADHLANNMVAPPWNYHPGMSRSSTNTAQQLNNNTAMLNIPSSTYLYNNVYNNNVGSSAAAAAAAAAASTRPAQVFNHHGPAYSPNLNNLPSNQYVIPNGSTLPSAYHGRLTPQLHPQQHYQQQQQLQQPQQQQNSFFYHHSSSYPRFPHEMEGWQMGVHENHGDDLQAWNLWNSVDNSRK</sequence>
<dbReference type="EMBL" id="KB095811">
    <property type="protein sequence ID" value="ESO12839.1"/>
    <property type="molecule type" value="Genomic_DNA"/>
</dbReference>
<protein>
    <recommendedName>
        <fullName evidence="7">K Homology domain-containing protein</fullName>
    </recommendedName>
</protein>
<dbReference type="PROSITE" id="PS50088">
    <property type="entry name" value="ANK_REPEAT"/>
    <property type="match status" value="2"/>
</dbReference>
<evidence type="ECO:0000256" key="5">
    <source>
        <dbReference type="PROSITE-ProRule" id="PRU00117"/>
    </source>
</evidence>
<dbReference type="OrthoDB" id="10071877at2759"/>
<evidence type="ECO:0000256" key="4">
    <source>
        <dbReference type="PROSITE-ProRule" id="PRU00023"/>
    </source>
</evidence>
<reference evidence="8 10" key="2">
    <citation type="journal article" date="2013" name="Nature">
        <title>Insights into bilaterian evolution from three spiralian genomes.</title>
        <authorList>
            <person name="Simakov O."/>
            <person name="Marletaz F."/>
            <person name="Cho S.J."/>
            <person name="Edsinger-Gonzales E."/>
            <person name="Havlak P."/>
            <person name="Hellsten U."/>
            <person name="Kuo D.H."/>
            <person name="Larsson T."/>
            <person name="Lv J."/>
            <person name="Arendt D."/>
            <person name="Savage R."/>
            <person name="Osoegawa K."/>
            <person name="de Jong P."/>
            <person name="Grimwood J."/>
            <person name="Chapman J.A."/>
            <person name="Shapiro H."/>
            <person name="Aerts A."/>
            <person name="Otillar R.P."/>
            <person name="Terry A.Y."/>
            <person name="Boore J.L."/>
            <person name="Grigoriev I.V."/>
            <person name="Lindberg D.R."/>
            <person name="Seaver E.C."/>
            <person name="Weisblat D.A."/>
            <person name="Putnam N.H."/>
            <person name="Rokhsar D.S."/>
        </authorList>
    </citation>
    <scope>NUCLEOTIDE SEQUENCE</scope>
</reference>
<dbReference type="PANTHER" id="PTHR23206:SF8">
    <property type="entry name" value="ANKYRIN REPEAT AND KH DOMAIN-CONTAINING 1"/>
    <property type="match status" value="1"/>
</dbReference>
<evidence type="ECO:0000259" key="7">
    <source>
        <dbReference type="SMART" id="SM00322"/>
    </source>
</evidence>
<evidence type="ECO:0000313" key="10">
    <source>
        <dbReference type="Proteomes" id="UP000015101"/>
    </source>
</evidence>
<dbReference type="PANTHER" id="PTHR23206">
    <property type="entry name" value="MASK PROTEIN"/>
    <property type="match status" value="1"/>
</dbReference>
<dbReference type="SMART" id="SM00248">
    <property type="entry name" value="ANK"/>
    <property type="match status" value="3"/>
</dbReference>
<feature type="region of interest" description="Disordered" evidence="6">
    <location>
        <begin position="459"/>
        <end position="598"/>
    </location>
</feature>
<keyword evidence="3" id="KW-0175">Coiled coil</keyword>
<dbReference type="RefSeq" id="XP_009009559.1">
    <property type="nucleotide sequence ID" value="XM_009011311.1"/>
</dbReference>
<dbReference type="GeneID" id="20210741"/>
<dbReference type="InterPro" id="IPR004087">
    <property type="entry name" value="KH_dom"/>
</dbReference>
<feature type="domain" description="K Homology" evidence="7">
    <location>
        <begin position="786"/>
        <end position="855"/>
    </location>
</feature>
<dbReference type="SUPFAM" id="SSF54791">
    <property type="entry name" value="Eukaryotic type KH-domain (KH-domain type I)"/>
    <property type="match status" value="1"/>
</dbReference>
<evidence type="ECO:0000256" key="6">
    <source>
        <dbReference type="SAM" id="MobiDB-lite"/>
    </source>
</evidence>
<evidence type="ECO:0000256" key="1">
    <source>
        <dbReference type="ARBA" id="ARBA00022737"/>
    </source>
</evidence>
<dbReference type="Pfam" id="PF12796">
    <property type="entry name" value="Ank_2"/>
    <property type="match status" value="1"/>
</dbReference>
<dbReference type="GO" id="GO:0005737">
    <property type="term" value="C:cytoplasm"/>
    <property type="evidence" value="ECO:0000318"/>
    <property type="project" value="GO_Central"/>
</dbReference>
<dbReference type="STRING" id="6412.T1FPJ4"/>
<dbReference type="GO" id="GO:0045087">
    <property type="term" value="P:innate immune response"/>
    <property type="evidence" value="ECO:0000318"/>
    <property type="project" value="GO_Central"/>
</dbReference>
<dbReference type="GO" id="GO:0003723">
    <property type="term" value="F:RNA binding"/>
    <property type="evidence" value="ECO:0007669"/>
    <property type="project" value="UniProtKB-UniRule"/>
</dbReference>
<dbReference type="InParanoid" id="T1FPJ4"/>
<gene>
    <name evidence="9" type="primary">20210741</name>
    <name evidence="8" type="ORF">HELRODRAFT_188005</name>
</gene>
<evidence type="ECO:0000313" key="8">
    <source>
        <dbReference type="EMBL" id="ESO12839.1"/>
    </source>
</evidence>
<dbReference type="InterPro" id="IPR051631">
    <property type="entry name" value="Ankyrin-KH/SAM_domain"/>
</dbReference>
<dbReference type="Gene3D" id="3.30.1370.10">
    <property type="entry name" value="K Homology domain, type 1"/>
    <property type="match status" value="1"/>
</dbReference>
<dbReference type="Pfam" id="PF00013">
    <property type="entry name" value="KH_1"/>
    <property type="match status" value="1"/>
</dbReference>
<name>T1FPJ4_HELRO</name>
<feature type="region of interest" description="Disordered" evidence="6">
    <location>
        <begin position="33"/>
        <end position="56"/>
    </location>
</feature>
<feature type="compositionally biased region" description="Basic and acidic residues" evidence="6">
    <location>
        <begin position="573"/>
        <end position="598"/>
    </location>
</feature>
<evidence type="ECO:0000256" key="2">
    <source>
        <dbReference type="ARBA" id="ARBA00023043"/>
    </source>
</evidence>
<dbReference type="CTD" id="20210741"/>
<dbReference type="InterPro" id="IPR002110">
    <property type="entry name" value="Ankyrin_rpt"/>
</dbReference>
<evidence type="ECO:0000313" key="9">
    <source>
        <dbReference type="EnsemblMetazoa" id="HelroP188005"/>
    </source>
</evidence>
<dbReference type="SUPFAM" id="SSF48403">
    <property type="entry name" value="Ankyrin repeat"/>
    <property type="match status" value="1"/>
</dbReference>
<feature type="compositionally biased region" description="Basic residues" evidence="6">
    <location>
        <begin position="463"/>
        <end position="479"/>
    </location>
</feature>
<dbReference type="InterPro" id="IPR036612">
    <property type="entry name" value="KH_dom_type_1_sf"/>
</dbReference>
<feature type="region of interest" description="Disordered" evidence="6">
    <location>
        <begin position="1663"/>
        <end position="1689"/>
    </location>
</feature>
<keyword evidence="2 4" id="KW-0040">ANK repeat</keyword>
<dbReference type="PROSITE" id="PS50297">
    <property type="entry name" value="ANK_REP_REGION"/>
    <property type="match status" value="2"/>
</dbReference>
<feature type="compositionally biased region" description="Low complexity" evidence="6">
    <location>
        <begin position="483"/>
        <end position="499"/>
    </location>
</feature>
<keyword evidence="1" id="KW-0677">Repeat</keyword>
<dbReference type="HOGENOM" id="CLU_239829_0_0_1"/>
<dbReference type="EMBL" id="AMQM01000249">
    <property type="status" value="NOT_ANNOTATED_CDS"/>
    <property type="molecule type" value="Genomic_DNA"/>
</dbReference>
<feature type="compositionally biased region" description="Low complexity" evidence="6">
    <location>
        <begin position="1669"/>
        <end position="1689"/>
    </location>
</feature>
<feature type="region of interest" description="Disordered" evidence="6">
    <location>
        <begin position="1195"/>
        <end position="1215"/>
    </location>
</feature>
<dbReference type="SMART" id="SM00322">
    <property type="entry name" value="KH"/>
    <property type="match status" value="1"/>
</dbReference>
<feature type="compositionally biased region" description="Acidic residues" evidence="6">
    <location>
        <begin position="40"/>
        <end position="56"/>
    </location>
</feature>
<evidence type="ECO:0000256" key="3">
    <source>
        <dbReference type="ARBA" id="ARBA00023054"/>
    </source>
</evidence>
<keyword evidence="5" id="KW-0694">RNA-binding</keyword>
<dbReference type="eggNOG" id="KOG4369">
    <property type="taxonomic scope" value="Eukaryota"/>
</dbReference>
<dbReference type="PROSITE" id="PS50084">
    <property type="entry name" value="KH_TYPE_1"/>
    <property type="match status" value="1"/>
</dbReference>
<organism evidence="9 10">
    <name type="scientific">Helobdella robusta</name>
    <name type="common">Californian leech</name>
    <dbReference type="NCBI Taxonomy" id="6412"/>
    <lineage>
        <taxon>Eukaryota</taxon>
        <taxon>Metazoa</taxon>
        <taxon>Spiralia</taxon>
        <taxon>Lophotrochozoa</taxon>
        <taxon>Annelida</taxon>
        <taxon>Clitellata</taxon>
        <taxon>Hirudinea</taxon>
        <taxon>Rhynchobdellida</taxon>
        <taxon>Glossiphoniidae</taxon>
        <taxon>Helobdella</taxon>
    </lineage>
</organism>
<reference evidence="9" key="3">
    <citation type="submission" date="2015-06" db="UniProtKB">
        <authorList>
            <consortium name="EnsemblMetazoa"/>
        </authorList>
    </citation>
    <scope>IDENTIFICATION</scope>
</reference>
<dbReference type="Gene3D" id="1.25.40.20">
    <property type="entry name" value="Ankyrin repeat-containing domain"/>
    <property type="match status" value="1"/>
</dbReference>
<reference evidence="10" key="1">
    <citation type="submission" date="2012-12" db="EMBL/GenBank/DDBJ databases">
        <authorList>
            <person name="Hellsten U."/>
            <person name="Grimwood J."/>
            <person name="Chapman J.A."/>
            <person name="Shapiro H."/>
            <person name="Aerts A."/>
            <person name="Otillar R.P."/>
            <person name="Terry A.Y."/>
            <person name="Boore J.L."/>
            <person name="Simakov O."/>
            <person name="Marletaz F."/>
            <person name="Cho S.-J."/>
            <person name="Edsinger-Gonzales E."/>
            <person name="Havlak P."/>
            <person name="Kuo D.-H."/>
            <person name="Larsson T."/>
            <person name="Lv J."/>
            <person name="Arendt D."/>
            <person name="Savage R."/>
            <person name="Osoegawa K."/>
            <person name="de Jong P."/>
            <person name="Lindberg D.R."/>
            <person name="Seaver E.C."/>
            <person name="Weisblat D.A."/>
            <person name="Putnam N.H."/>
            <person name="Grigoriev I.V."/>
            <person name="Rokhsar D.S."/>
        </authorList>
    </citation>
    <scope>NUCLEOTIDE SEQUENCE</scope>
</reference>
<feature type="repeat" description="ANK" evidence="4">
    <location>
        <begin position="338"/>
        <end position="370"/>
    </location>
</feature>
<dbReference type="Proteomes" id="UP000015101">
    <property type="component" value="Unassembled WGS sequence"/>
</dbReference>
<keyword evidence="10" id="KW-1185">Reference proteome</keyword>
<feature type="repeat" description="ANK" evidence="4">
    <location>
        <begin position="305"/>
        <end position="337"/>
    </location>
</feature>
<dbReference type="InterPro" id="IPR036770">
    <property type="entry name" value="Ankyrin_rpt-contain_sf"/>
</dbReference>
<feature type="compositionally biased region" description="Polar residues" evidence="6">
    <location>
        <begin position="1206"/>
        <end position="1215"/>
    </location>
</feature>
<accession>T1FPJ4</accession>
<dbReference type="KEGG" id="hro:HELRODRAFT_188005"/>
<feature type="compositionally biased region" description="Polar residues" evidence="6">
    <location>
        <begin position="550"/>
        <end position="565"/>
    </location>
</feature>
<dbReference type="EnsemblMetazoa" id="HelroT188005">
    <property type="protein sequence ID" value="HelroP188005"/>
    <property type="gene ID" value="HelroG188005"/>
</dbReference>
<proteinExistence type="predicted"/>